<proteinExistence type="predicted"/>
<dbReference type="OrthoDB" id="3298397at2"/>
<evidence type="ECO:0000256" key="1">
    <source>
        <dbReference type="SAM" id="MobiDB-lite"/>
    </source>
</evidence>
<evidence type="ECO:0000313" key="3">
    <source>
        <dbReference type="EMBL" id="TDO41349.1"/>
    </source>
</evidence>
<keyword evidence="2" id="KW-0472">Membrane</keyword>
<feature type="compositionally biased region" description="Polar residues" evidence="1">
    <location>
        <begin position="133"/>
        <end position="142"/>
    </location>
</feature>
<evidence type="ECO:0000256" key="2">
    <source>
        <dbReference type="SAM" id="Phobius"/>
    </source>
</evidence>
<accession>A0A4R6JXA8</accession>
<feature type="region of interest" description="Disordered" evidence="1">
    <location>
        <begin position="56"/>
        <end position="142"/>
    </location>
</feature>
<feature type="compositionally biased region" description="Low complexity" evidence="1">
    <location>
        <begin position="56"/>
        <end position="69"/>
    </location>
</feature>
<dbReference type="Proteomes" id="UP000294901">
    <property type="component" value="Unassembled WGS sequence"/>
</dbReference>
<organism evidence="3 4">
    <name type="scientific">Paractinoplanes brasiliensis</name>
    <dbReference type="NCBI Taxonomy" id="52695"/>
    <lineage>
        <taxon>Bacteria</taxon>
        <taxon>Bacillati</taxon>
        <taxon>Actinomycetota</taxon>
        <taxon>Actinomycetes</taxon>
        <taxon>Micromonosporales</taxon>
        <taxon>Micromonosporaceae</taxon>
        <taxon>Paractinoplanes</taxon>
    </lineage>
</organism>
<dbReference type="AlphaFoldDB" id="A0A4R6JXA8"/>
<protein>
    <submittedName>
        <fullName evidence="3">Uncharacterized protein</fullName>
    </submittedName>
</protein>
<sequence length="246" mass="25377">MGVSHQERKQRTRRAVAGAGVLAVVAGGGAYLLTGGDDSAVTQETGAIAPVIVPSSLAPSPAAVPSVPVSAPPGSPSSASPASPASASPASKAAQKPKPAPTTADPERVRAEINAARAKAAREGHPLQRPLATPSQAPVRNAQSLAEETRELDGGGTMRIISAKYDLSGHRERLWAADDGKPVGGARCTQNFRFAEGAKASVRPTMLLCWRTSENRSVVVLTVVKTGSPPMTRSVNALNTQWDRLG</sequence>
<dbReference type="EMBL" id="SNWR01000001">
    <property type="protein sequence ID" value="TDO41349.1"/>
    <property type="molecule type" value="Genomic_DNA"/>
</dbReference>
<keyword evidence="2" id="KW-1133">Transmembrane helix</keyword>
<reference evidence="3 4" key="1">
    <citation type="submission" date="2019-03" db="EMBL/GenBank/DDBJ databases">
        <title>Sequencing the genomes of 1000 actinobacteria strains.</title>
        <authorList>
            <person name="Klenk H.-P."/>
        </authorList>
    </citation>
    <scope>NUCLEOTIDE SEQUENCE [LARGE SCALE GENOMIC DNA]</scope>
    <source>
        <strain evidence="3 4">DSM 43805</strain>
    </source>
</reference>
<keyword evidence="4" id="KW-1185">Reference proteome</keyword>
<keyword evidence="2" id="KW-0812">Transmembrane</keyword>
<feature type="compositionally biased region" description="Low complexity" evidence="1">
    <location>
        <begin position="76"/>
        <end position="97"/>
    </location>
</feature>
<gene>
    <name evidence="3" type="ORF">C8E87_5081</name>
</gene>
<evidence type="ECO:0000313" key="4">
    <source>
        <dbReference type="Proteomes" id="UP000294901"/>
    </source>
</evidence>
<feature type="transmembrane region" description="Helical" evidence="2">
    <location>
        <begin position="15"/>
        <end position="33"/>
    </location>
</feature>
<comment type="caution">
    <text evidence="3">The sequence shown here is derived from an EMBL/GenBank/DDBJ whole genome shotgun (WGS) entry which is preliminary data.</text>
</comment>
<name>A0A4R6JXA8_9ACTN</name>
<dbReference type="RefSeq" id="WP_133875381.1">
    <property type="nucleotide sequence ID" value="NZ_SNWR01000001.1"/>
</dbReference>